<keyword evidence="2" id="KW-1185">Reference proteome</keyword>
<dbReference type="RefSeq" id="WP_076147818.1">
    <property type="nucleotide sequence ID" value="NZ_LWLN01000001.1"/>
</dbReference>
<dbReference type="OrthoDB" id="26676at2157"/>
<organism evidence="1 2">
    <name type="scientific">Natrinema saccharevitans</name>
    <dbReference type="NCBI Taxonomy" id="301967"/>
    <lineage>
        <taxon>Archaea</taxon>
        <taxon>Methanobacteriati</taxon>
        <taxon>Methanobacteriota</taxon>
        <taxon>Stenosarchaea group</taxon>
        <taxon>Halobacteria</taxon>
        <taxon>Halobacteriales</taxon>
        <taxon>Natrialbaceae</taxon>
        <taxon>Natrinema</taxon>
    </lineage>
</organism>
<name>A0A1S8B044_9EURY</name>
<comment type="caution">
    <text evidence="1">The sequence shown here is derived from an EMBL/GenBank/DDBJ whole genome shotgun (WGS) entry which is preliminary data.</text>
</comment>
<reference evidence="2" key="1">
    <citation type="submission" date="2016-04" db="EMBL/GenBank/DDBJ databases">
        <authorList>
            <person name="Chen S.-C."/>
            <person name="Lai M.-C."/>
        </authorList>
    </citation>
    <scope>NUCLEOTIDE SEQUENCE [LARGE SCALE GENOMIC DNA]</scope>
    <source>
        <strain evidence="2">AB14</strain>
    </source>
</reference>
<evidence type="ECO:0000313" key="2">
    <source>
        <dbReference type="Proteomes" id="UP000189370"/>
    </source>
</evidence>
<protein>
    <recommendedName>
        <fullName evidence="3">CRISPR-associated exonuclease Cas4</fullName>
    </recommendedName>
</protein>
<dbReference type="AlphaFoldDB" id="A0A1S8B044"/>
<gene>
    <name evidence="1" type="ORF">A6E15_16190</name>
</gene>
<dbReference type="Gene3D" id="3.90.320.10">
    <property type="match status" value="1"/>
</dbReference>
<accession>A0A1S8B044</accession>
<proteinExistence type="predicted"/>
<dbReference type="InterPro" id="IPR011604">
    <property type="entry name" value="PDDEXK-like_dom_sf"/>
</dbReference>
<sequence>MTRSPVSFSDLRTAAYCPRKCYYRQRLPAAERDPPPEVDAIRALEPRYESLLAAPPGALEDEPIAVPSVRYRDRLTATRDRLAERGQWDRLRNPRDRDAFAAGRHCRGIVHKVLSDPLEPVLISSGDPPESGVWESQSVQAVAAAKAVAWEHGTSVERAWLEYPAHGVIRSIDMTTRRKAQYRSALRAVRELDGPPARTTSRSKCESCEFAAECGVKTRTLRSLLGFG</sequence>
<dbReference type="Proteomes" id="UP000189370">
    <property type="component" value="Unassembled WGS sequence"/>
</dbReference>
<dbReference type="EMBL" id="LWLN01000001">
    <property type="protein sequence ID" value="OLZ42410.1"/>
    <property type="molecule type" value="Genomic_DNA"/>
</dbReference>
<evidence type="ECO:0008006" key="3">
    <source>
        <dbReference type="Google" id="ProtNLM"/>
    </source>
</evidence>
<evidence type="ECO:0000313" key="1">
    <source>
        <dbReference type="EMBL" id="OLZ42410.1"/>
    </source>
</evidence>